<dbReference type="PROSITE" id="PS51318">
    <property type="entry name" value="TAT"/>
    <property type="match status" value="1"/>
</dbReference>
<keyword evidence="3" id="KW-0732">Signal</keyword>
<keyword evidence="7" id="KW-1185">Reference proteome</keyword>
<dbReference type="Proteomes" id="UP001216595">
    <property type="component" value="Unassembled WGS sequence"/>
</dbReference>
<dbReference type="PIRSF" id="PIRSF019574">
    <property type="entry name" value="Periplasmic_polyamine_BP"/>
    <property type="match status" value="1"/>
</dbReference>
<evidence type="ECO:0000313" key="6">
    <source>
        <dbReference type="EMBL" id="MDC7693903.1"/>
    </source>
</evidence>
<dbReference type="PANTHER" id="PTHR30222">
    <property type="entry name" value="SPERMIDINE/PUTRESCINE-BINDING PERIPLASMIC PROTEIN"/>
    <property type="match status" value="1"/>
</dbReference>
<organism evidence="6 7">
    <name type="scientific">Asticcacaulis currens</name>
    <dbReference type="NCBI Taxonomy" id="2984210"/>
    <lineage>
        <taxon>Bacteria</taxon>
        <taxon>Pseudomonadati</taxon>
        <taxon>Pseudomonadota</taxon>
        <taxon>Alphaproteobacteria</taxon>
        <taxon>Caulobacterales</taxon>
        <taxon>Caulobacteraceae</taxon>
        <taxon>Asticcacaulis</taxon>
    </lineage>
</organism>
<evidence type="ECO:0000256" key="1">
    <source>
        <dbReference type="ARBA" id="ARBA00004418"/>
    </source>
</evidence>
<comment type="subcellular location">
    <subcellularLocation>
        <location evidence="1 5">Periplasm</location>
    </subcellularLocation>
</comment>
<dbReference type="PANTHER" id="PTHR30222:SF17">
    <property type="entry name" value="SPERMIDINE_PUTRESCINE-BINDING PERIPLASMIC PROTEIN"/>
    <property type="match status" value="1"/>
</dbReference>
<sequence>MSSSRHMKSFGASRRSLLQGLGAAAVGISFGGLSACSQGASTSGGEGNKLNFYNWDTYIGTHTLADFKKAAGIDVNMSIFATNDELFAKMKTGNSGFDVIVPSNDFVERLSQADLLLPLDHTKLPNLKNIDPAFMDVPYDPGRKWSAPYTWLVLGIGYRKSKMPAGFKPDSWKYLFDSDQFKGKIAVLSEAGDMIRLGAKYLGHSVNGLDQATIDKVTAMLIKQKPNIKAFHEDNGQDMLLSKEVDLVLEYNGDIAQVKTEDDDIDFIIPKEGSQLNSDNWCIPKDSARPDNAHKFINYMMDAQASKHIFETILYPTTNAAAKALMPDSYKNNPIIFPTAEELARCEYAAFDASKAQVYEDAMTKIKAA</sequence>
<gene>
    <name evidence="6" type="ORF">PQU94_06355</name>
</gene>
<comment type="function">
    <text evidence="5">Required for the activity of the bacterial periplasmic transport system of putrescine.</text>
</comment>
<comment type="caution">
    <text evidence="6">The sequence shown here is derived from an EMBL/GenBank/DDBJ whole genome shotgun (WGS) entry which is preliminary data.</text>
</comment>
<reference evidence="6 7" key="1">
    <citation type="submission" date="2023-01" db="EMBL/GenBank/DDBJ databases">
        <title>Novel species of the genus Asticcacaulis isolated from rivers.</title>
        <authorList>
            <person name="Lu H."/>
        </authorList>
    </citation>
    <scope>NUCLEOTIDE SEQUENCE [LARGE SCALE GENOMIC DNA]</scope>
    <source>
        <strain evidence="6 7">DXS10W</strain>
    </source>
</reference>
<evidence type="ECO:0000256" key="2">
    <source>
        <dbReference type="ARBA" id="ARBA00022448"/>
    </source>
</evidence>
<dbReference type="Gene3D" id="3.40.190.10">
    <property type="entry name" value="Periplasmic binding protein-like II"/>
    <property type="match status" value="2"/>
</dbReference>
<dbReference type="RefSeq" id="WP_272740630.1">
    <property type="nucleotide sequence ID" value="NZ_JAQQKW010000003.1"/>
</dbReference>
<evidence type="ECO:0000256" key="5">
    <source>
        <dbReference type="PIRNR" id="PIRNR019574"/>
    </source>
</evidence>
<proteinExistence type="inferred from homology"/>
<name>A0ABT5ICI9_9CAUL</name>
<evidence type="ECO:0000256" key="4">
    <source>
        <dbReference type="ARBA" id="ARBA00022764"/>
    </source>
</evidence>
<dbReference type="InterPro" id="IPR001188">
    <property type="entry name" value="Sperm_putr-bd"/>
</dbReference>
<keyword evidence="4 5" id="KW-0574">Periplasm</keyword>
<dbReference type="CDD" id="cd13590">
    <property type="entry name" value="PBP2_PotD_PotF_like"/>
    <property type="match status" value="1"/>
</dbReference>
<accession>A0ABT5ICI9</accession>
<keyword evidence="2 5" id="KW-0813">Transport</keyword>
<dbReference type="SUPFAM" id="SSF53850">
    <property type="entry name" value="Periplasmic binding protein-like II"/>
    <property type="match status" value="1"/>
</dbReference>
<evidence type="ECO:0000256" key="3">
    <source>
        <dbReference type="ARBA" id="ARBA00022729"/>
    </source>
</evidence>
<protein>
    <recommendedName>
        <fullName evidence="5">Putrescine-binding periplasmic protein</fullName>
    </recommendedName>
</protein>
<evidence type="ECO:0000313" key="7">
    <source>
        <dbReference type="Proteomes" id="UP001216595"/>
    </source>
</evidence>
<dbReference type="InterPro" id="IPR006311">
    <property type="entry name" value="TAT_signal"/>
</dbReference>
<dbReference type="Pfam" id="PF13416">
    <property type="entry name" value="SBP_bac_8"/>
    <property type="match status" value="1"/>
</dbReference>
<dbReference type="InterPro" id="IPR006059">
    <property type="entry name" value="SBP"/>
</dbReference>
<dbReference type="PRINTS" id="PR00909">
    <property type="entry name" value="SPERMDNBNDNG"/>
</dbReference>
<dbReference type="EMBL" id="JAQQKW010000003">
    <property type="protein sequence ID" value="MDC7693903.1"/>
    <property type="molecule type" value="Genomic_DNA"/>
</dbReference>
<comment type="similarity">
    <text evidence="5">Belongs to the bacterial solute-binding protein PotD/PotF family.</text>
</comment>